<gene>
    <name evidence="1" type="ORF">SNEC2469_LOCUS5149</name>
</gene>
<evidence type="ECO:0000313" key="2">
    <source>
        <dbReference type="Proteomes" id="UP000601435"/>
    </source>
</evidence>
<comment type="caution">
    <text evidence="1">The sequence shown here is derived from an EMBL/GenBank/DDBJ whole genome shotgun (WGS) entry which is preliminary data.</text>
</comment>
<sequence>MRAGLRRLRRGESGIGAEVGEARAGSAEKAWRLRCCGVCFALAVAAPHLTGLLHMRVLNLLS</sequence>
<organism evidence="1 2">
    <name type="scientific">Symbiodinium necroappetens</name>
    <dbReference type="NCBI Taxonomy" id="1628268"/>
    <lineage>
        <taxon>Eukaryota</taxon>
        <taxon>Sar</taxon>
        <taxon>Alveolata</taxon>
        <taxon>Dinophyceae</taxon>
        <taxon>Suessiales</taxon>
        <taxon>Symbiodiniaceae</taxon>
        <taxon>Symbiodinium</taxon>
    </lineage>
</organism>
<accession>A0A812LUU1</accession>
<name>A0A812LUU1_9DINO</name>
<protein>
    <submittedName>
        <fullName evidence="1">Uncharacterized protein</fullName>
    </submittedName>
</protein>
<dbReference type="Proteomes" id="UP000601435">
    <property type="component" value="Unassembled WGS sequence"/>
</dbReference>
<evidence type="ECO:0000313" key="1">
    <source>
        <dbReference type="EMBL" id="CAE7250402.1"/>
    </source>
</evidence>
<keyword evidence="2" id="KW-1185">Reference proteome</keyword>
<dbReference type="AlphaFoldDB" id="A0A812LUU1"/>
<proteinExistence type="predicted"/>
<dbReference type="EMBL" id="CAJNJA010009776">
    <property type="protein sequence ID" value="CAE7250402.1"/>
    <property type="molecule type" value="Genomic_DNA"/>
</dbReference>
<reference evidence="1" key="1">
    <citation type="submission" date="2021-02" db="EMBL/GenBank/DDBJ databases">
        <authorList>
            <person name="Dougan E. K."/>
            <person name="Rhodes N."/>
            <person name="Thang M."/>
            <person name="Chan C."/>
        </authorList>
    </citation>
    <scope>NUCLEOTIDE SEQUENCE</scope>
</reference>